<accession>A0A0W8G446</accession>
<feature type="region of interest" description="Disordered" evidence="1">
    <location>
        <begin position="199"/>
        <end position="236"/>
    </location>
</feature>
<feature type="region of interest" description="Disordered" evidence="1">
    <location>
        <begin position="470"/>
        <end position="506"/>
    </location>
</feature>
<dbReference type="AntiFam" id="ANF00201">
    <property type="entry name" value="Shadow ORF (opposite gacS)"/>
</dbReference>
<protein>
    <submittedName>
        <fullName evidence="2">Uncharacterized protein</fullName>
    </submittedName>
</protein>
<feature type="region of interest" description="Disordered" evidence="1">
    <location>
        <begin position="403"/>
        <end position="430"/>
    </location>
</feature>
<reference evidence="2" key="1">
    <citation type="journal article" date="2015" name="Proc. Natl. Acad. Sci. U.S.A.">
        <title>Networks of energetic and metabolic interactions define dynamics in microbial communities.</title>
        <authorList>
            <person name="Embree M."/>
            <person name="Liu J.K."/>
            <person name="Al-Bassam M.M."/>
            <person name="Zengler K."/>
        </authorList>
    </citation>
    <scope>NUCLEOTIDE SEQUENCE</scope>
</reference>
<dbReference type="AlphaFoldDB" id="A0A0W8G446"/>
<sequence length="525" mass="54150">MDHADGHAARLGEFEGVAHQVDDDLAQPVRVAAQVAGDVRGQIQVQPEPFFGGHDPEGLDRGPQHPGKVEVDVFQVQASGLDLGQIQDVADDAEQVAGRVADGFQVVDLLGLQARGEQEVGQAQDGIEGRPDFMAHARQKVALGSVGLVRLLLGGAQVGHGAAPVHAVGQLFGHREHEVHVFFGVPDAAVEFLDGHHPQNLLAHPDGDAHPDFGQGPGTGHAGHAHDLAGDAQGVGGADDLGQEVAAFEIAEVVLGQGRRQPRQLFHGGQIPVPVAGHIGEIQAVAPAIRQGHVEMVAGHDLAQDAADDGIDFLGLAGTGDDVGDAEEQGGGLLAFPQVFEGALLFGLFPDGEDDMRGQGDGIGPWPEADQAIDLLPGAGMFEPVLPFEGLAAKAVKQPGLSLPFEKRGRQQKAGRSAEDALPGDAQQGGIGVVDQDVTQVLVDDAHEVRGVGPGLFQAAKHVPRRVTVAAGDEGRGRRSQGPGQGADFGKGGVRGPGFDPAHAIAVQGGPAGRFRQVEGGLPAQ</sequence>
<proteinExistence type="predicted"/>
<gene>
    <name evidence="2" type="ORF">ASZ90_002322</name>
</gene>
<name>A0A0W8G446_9ZZZZ</name>
<comment type="caution">
    <text evidence="2">The sequence shown here is derived from an EMBL/GenBank/DDBJ whole genome shotgun (WGS) entry which is preliminary data.</text>
</comment>
<dbReference type="EMBL" id="LNQE01000286">
    <property type="protein sequence ID" value="KUG27810.1"/>
    <property type="molecule type" value="Genomic_DNA"/>
</dbReference>
<evidence type="ECO:0000313" key="2">
    <source>
        <dbReference type="EMBL" id="KUG27810.1"/>
    </source>
</evidence>
<evidence type="ECO:0000256" key="1">
    <source>
        <dbReference type="SAM" id="MobiDB-lite"/>
    </source>
</evidence>
<feature type="compositionally biased region" description="Gly residues" evidence="1">
    <location>
        <begin position="483"/>
        <end position="496"/>
    </location>
</feature>
<organism evidence="2">
    <name type="scientific">hydrocarbon metagenome</name>
    <dbReference type="NCBI Taxonomy" id="938273"/>
    <lineage>
        <taxon>unclassified sequences</taxon>
        <taxon>metagenomes</taxon>
        <taxon>ecological metagenomes</taxon>
    </lineage>
</organism>